<evidence type="ECO:0000259" key="6">
    <source>
        <dbReference type="Pfam" id="PF01266"/>
    </source>
</evidence>
<sequence length="362" mass="39710">MPRGWNDSGNDFVKKRAVVIGNGAQGLAAAWKLLDTGMFEVEVVADKAGLSPPNALWEIPPYNVQPEVLVTKWAKATFGEYLSMRESFGEDVGVCYPVPLYALTRNELPGDHPQKHNLANYRHGPEVLKEEILQRATAGTAHEIYKDAEAYDTITVNTRKNFAWLRKRIQELGGRFSRVELKDLSEAWTVGDRGKVDLVVNCTGMGAYDLAKDKAVKPIKGQVVHVSMDEVRCAMSDYESRSYAIPADGEWLEVGGTSEEGVWDRAPDQAILDDLVNRASEMLPRLKEVMKSDDADVWTGLRPGREGGVRFGIDKSRAKGEPVVIHCYGHGGAGVITSLGCANDVAALAIDALQIIQSKSKL</sequence>
<proteinExistence type="inferred from homology"/>
<dbReference type="SUPFAM" id="SSF51971">
    <property type="entry name" value="Nucleotide-binding domain"/>
    <property type="match status" value="1"/>
</dbReference>
<evidence type="ECO:0000313" key="7">
    <source>
        <dbReference type="EMBL" id="GBG29690.1"/>
    </source>
</evidence>
<protein>
    <submittedName>
        <fullName evidence="7">D-amino-acid oxidase</fullName>
    </submittedName>
</protein>
<evidence type="ECO:0000256" key="1">
    <source>
        <dbReference type="ARBA" id="ARBA00001974"/>
    </source>
</evidence>
<dbReference type="PANTHER" id="PTHR11530">
    <property type="entry name" value="D-AMINO ACID OXIDASE"/>
    <property type="match status" value="1"/>
</dbReference>
<evidence type="ECO:0000256" key="4">
    <source>
        <dbReference type="ARBA" id="ARBA00022827"/>
    </source>
</evidence>
<keyword evidence="8" id="KW-1185">Reference proteome</keyword>
<name>A0A2R5GFJ3_9STRA</name>
<dbReference type="Pfam" id="PF01266">
    <property type="entry name" value="DAO"/>
    <property type="match status" value="1"/>
</dbReference>
<keyword evidence="3" id="KW-0285">Flavoprotein</keyword>
<dbReference type="Gene3D" id="3.30.9.10">
    <property type="entry name" value="D-Amino Acid Oxidase, subunit A, domain 2"/>
    <property type="match status" value="1"/>
</dbReference>
<dbReference type="GO" id="GO:0071949">
    <property type="term" value="F:FAD binding"/>
    <property type="evidence" value="ECO:0007669"/>
    <property type="project" value="InterPro"/>
</dbReference>
<evidence type="ECO:0000256" key="2">
    <source>
        <dbReference type="ARBA" id="ARBA00006730"/>
    </source>
</evidence>
<dbReference type="Gene3D" id="3.40.50.720">
    <property type="entry name" value="NAD(P)-binding Rossmann-like Domain"/>
    <property type="match status" value="1"/>
</dbReference>
<dbReference type="EMBL" id="BEYU01000063">
    <property type="protein sequence ID" value="GBG29690.1"/>
    <property type="molecule type" value="Genomic_DNA"/>
</dbReference>
<keyword evidence="5" id="KW-0560">Oxidoreductase</keyword>
<evidence type="ECO:0000256" key="3">
    <source>
        <dbReference type="ARBA" id="ARBA00022630"/>
    </source>
</evidence>
<dbReference type="SUPFAM" id="SSF54373">
    <property type="entry name" value="FAD-linked reductases, C-terminal domain"/>
    <property type="match status" value="1"/>
</dbReference>
<dbReference type="PANTHER" id="PTHR11530:SF11">
    <property type="entry name" value="D-ASPARTATE OXIDASE"/>
    <property type="match status" value="1"/>
</dbReference>
<evidence type="ECO:0000313" key="8">
    <source>
        <dbReference type="Proteomes" id="UP000241890"/>
    </source>
</evidence>
<dbReference type="GO" id="GO:0003884">
    <property type="term" value="F:D-amino-acid oxidase activity"/>
    <property type="evidence" value="ECO:0007669"/>
    <property type="project" value="InterPro"/>
</dbReference>
<keyword evidence="4" id="KW-0274">FAD</keyword>
<dbReference type="AlphaFoldDB" id="A0A2R5GFJ3"/>
<dbReference type="Proteomes" id="UP000241890">
    <property type="component" value="Unassembled WGS sequence"/>
</dbReference>
<dbReference type="GO" id="GO:0005737">
    <property type="term" value="C:cytoplasm"/>
    <property type="evidence" value="ECO:0007669"/>
    <property type="project" value="TreeGrafter"/>
</dbReference>
<gene>
    <name evidence="7" type="ORF">FCC1311_059112</name>
</gene>
<organism evidence="7 8">
    <name type="scientific">Hondaea fermentalgiana</name>
    <dbReference type="NCBI Taxonomy" id="2315210"/>
    <lineage>
        <taxon>Eukaryota</taxon>
        <taxon>Sar</taxon>
        <taxon>Stramenopiles</taxon>
        <taxon>Bigyra</taxon>
        <taxon>Labyrinthulomycetes</taxon>
        <taxon>Thraustochytrida</taxon>
        <taxon>Thraustochytriidae</taxon>
        <taxon>Hondaea</taxon>
    </lineage>
</organism>
<evidence type="ECO:0000256" key="5">
    <source>
        <dbReference type="ARBA" id="ARBA00023002"/>
    </source>
</evidence>
<comment type="similarity">
    <text evidence="2">Belongs to the DAMOX/DASOX family.</text>
</comment>
<dbReference type="InParanoid" id="A0A2R5GFJ3"/>
<dbReference type="OrthoDB" id="2015447at2759"/>
<dbReference type="InterPro" id="IPR006076">
    <property type="entry name" value="FAD-dep_OxRdtase"/>
</dbReference>
<comment type="cofactor">
    <cofactor evidence="1">
        <name>FAD</name>
        <dbReference type="ChEBI" id="CHEBI:57692"/>
    </cofactor>
</comment>
<dbReference type="InterPro" id="IPR023209">
    <property type="entry name" value="DAO"/>
</dbReference>
<dbReference type="GO" id="GO:0019478">
    <property type="term" value="P:D-amino acid catabolic process"/>
    <property type="evidence" value="ECO:0007669"/>
    <property type="project" value="TreeGrafter"/>
</dbReference>
<feature type="domain" description="FAD dependent oxidoreductase" evidence="6">
    <location>
        <begin position="17"/>
        <end position="348"/>
    </location>
</feature>
<reference evidence="7 8" key="1">
    <citation type="submission" date="2017-12" db="EMBL/GenBank/DDBJ databases">
        <title>Sequencing, de novo assembly and annotation of complete genome of a new Thraustochytrid species, strain FCC1311.</title>
        <authorList>
            <person name="Sedici K."/>
            <person name="Godart F."/>
            <person name="Aiese Cigliano R."/>
            <person name="Sanseverino W."/>
            <person name="Barakat M."/>
            <person name="Ortet P."/>
            <person name="Marechal E."/>
            <person name="Cagnac O."/>
            <person name="Amato A."/>
        </authorList>
    </citation>
    <scope>NUCLEOTIDE SEQUENCE [LARGE SCALE GENOMIC DNA]</scope>
</reference>
<accession>A0A2R5GFJ3</accession>
<comment type="caution">
    <text evidence="7">The sequence shown here is derived from an EMBL/GenBank/DDBJ whole genome shotgun (WGS) entry which is preliminary data.</text>
</comment>